<reference evidence="1" key="1">
    <citation type="submission" date="2019-06" db="EMBL/GenBank/DDBJ databases">
        <authorList>
            <person name="Le Quere A."/>
            <person name="Colella S."/>
        </authorList>
    </citation>
    <scope>NUCLEOTIDE SEQUENCE</scope>
    <source>
        <strain evidence="1">EmedicaeMD41</strain>
    </source>
</reference>
<dbReference type="Proteomes" id="UP000507954">
    <property type="component" value="Unassembled WGS sequence"/>
</dbReference>
<proteinExistence type="predicted"/>
<sequence>MRSGGIRSIPEGFERNACMGAPRRGAERLGVQGTSWRTRPPQLFCLPSMTPLARSEALRLILTTRKAKWLMLSKDGGEGGAFPTESNTCLTIEEEKDVCGLPPA</sequence>
<organism evidence="1">
    <name type="scientific">Sinorhizobium medicae</name>
    <dbReference type="NCBI Taxonomy" id="110321"/>
    <lineage>
        <taxon>Bacteria</taxon>
        <taxon>Pseudomonadati</taxon>
        <taxon>Pseudomonadota</taxon>
        <taxon>Alphaproteobacteria</taxon>
        <taxon>Hyphomicrobiales</taxon>
        <taxon>Rhizobiaceae</taxon>
        <taxon>Sinorhizobium/Ensifer group</taxon>
        <taxon>Sinorhizobium</taxon>
    </lineage>
</organism>
<name>A0A508WXZ8_9HYPH</name>
<protein>
    <submittedName>
        <fullName evidence="1">Uncharacterized protein</fullName>
    </submittedName>
</protein>
<accession>A0A508WXZ8</accession>
<gene>
    <name evidence="1" type="ORF">EMEDMD4_300046</name>
</gene>
<evidence type="ECO:0000313" key="1">
    <source>
        <dbReference type="EMBL" id="VTZ61680.1"/>
    </source>
</evidence>
<dbReference type="EMBL" id="CABFNB010000096">
    <property type="protein sequence ID" value="VTZ61680.1"/>
    <property type="molecule type" value="Genomic_DNA"/>
</dbReference>
<dbReference type="AlphaFoldDB" id="A0A508WXZ8"/>